<comment type="caution">
    <text evidence="2">The sequence shown here is derived from an EMBL/GenBank/DDBJ whole genome shotgun (WGS) entry which is preliminary data.</text>
</comment>
<protein>
    <recommendedName>
        <fullName evidence="4">Amidase</fullName>
    </recommendedName>
</protein>
<keyword evidence="3" id="KW-1185">Reference proteome</keyword>
<accession>A0ABU9T5F5</accession>
<feature type="compositionally biased region" description="Basic residues" evidence="1">
    <location>
        <begin position="29"/>
        <end position="39"/>
    </location>
</feature>
<evidence type="ECO:0000256" key="1">
    <source>
        <dbReference type="SAM" id="MobiDB-lite"/>
    </source>
</evidence>
<feature type="compositionally biased region" description="Basic and acidic residues" evidence="1">
    <location>
        <begin position="40"/>
        <end position="60"/>
    </location>
</feature>
<feature type="region of interest" description="Disordered" evidence="1">
    <location>
        <begin position="28"/>
        <end position="60"/>
    </location>
</feature>
<proteinExistence type="predicted"/>
<evidence type="ECO:0008006" key="4">
    <source>
        <dbReference type="Google" id="ProtNLM"/>
    </source>
</evidence>
<reference evidence="2 3" key="1">
    <citation type="submission" date="2024-03" db="EMBL/GenBank/DDBJ databases">
        <title>Community enrichment and isolation of bacterial strains for fucoidan degradation.</title>
        <authorList>
            <person name="Sichert A."/>
        </authorList>
    </citation>
    <scope>NUCLEOTIDE SEQUENCE [LARGE SCALE GENOMIC DNA]</scope>
    <source>
        <strain evidence="2 3">AS62</strain>
    </source>
</reference>
<evidence type="ECO:0000313" key="2">
    <source>
        <dbReference type="EMBL" id="MEM5500984.1"/>
    </source>
</evidence>
<dbReference type="RefSeq" id="WP_342847428.1">
    <property type="nucleotide sequence ID" value="NZ_JBBMQO010000003.1"/>
</dbReference>
<sequence length="60" mass="6887">MPYLKTDMSDQKKKEDKAKRLAEQLRANLARRKSQARARRAGEGDARRDGIKAAKTEDKE</sequence>
<name>A0ABU9T5F5_9HYPH</name>
<dbReference type="EMBL" id="JBBMQO010000003">
    <property type="protein sequence ID" value="MEM5500984.1"/>
    <property type="molecule type" value="Genomic_DNA"/>
</dbReference>
<evidence type="ECO:0000313" key="3">
    <source>
        <dbReference type="Proteomes" id="UP001477870"/>
    </source>
</evidence>
<dbReference type="Proteomes" id="UP001477870">
    <property type="component" value="Unassembled WGS sequence"/>
</dbReference>
<gene>
    <name evidence="2" type="ORF">WNY59_05225</name>
</gene>
<organism evidence="2 3">
    <name type="scientific">Ahrensia kielensis</name>
    <dbReference type="NCBI Taxonomy" id="76980"/>
    <lineage>
        <taxon>Bacteria</taxon>
        <taxon>Pseudomonadati</taxon>
        <taxon>Pseudomonadota</taxon>
        <taxon>Alphaproteobacteria</taxon>
        <taxon>Hyphomicrobiales</taxon>
        <taxon>Ahrensiaceae</taxon>
        <taxon>Ahrensia</taxon>
    </lineage>
</organism>